<keyword evidence="3" id="KW-1185">Reference proteome</keyword>
<dbReference type="InterPro" id="IPR011333">
    <property type="entry name" value="SKP1/BTB/POZ_sf"/>
</dbReference>
<dbReference type="AlphaFoldDB" id="K1XX06"/>
<accession>K1XX06</accession>
<sequence>MGPTPAPLGDLGTELVHIYVGKKRKHYAVHKKLICEKSEYFNAVFTGSSRENDGEMYLEEVNAEVLRLFVDWLYSSRVSQQDTAEHLLNLFNLYIFAGKICDSNLSNRTMDAIRQIVYRCRDARTTPELALHIYSQTAEGCPLRKFCIHHLAWSIFLDYDNFTDENQISIPGGKRLREFIKQLFKHEDLIVDYFAFIRDNHNNLRDPVPFKCQFLMPDSRCEHDFHRHDGHEKERKCYLEEVSIFDEYVQWPEGHRMKDLTTSAEASKTSINYKGRFKRKRVVTFQSPYMLDQLTPRSFSDEVVTIYVGPKRKKFVLHETLLCNSVDFFNGAFSPSFKEGCEGVVNLPEGGRTQSYLDNLVDLYIFAGKICEVALKDTITDVIQDIATKYKLRDDAFVPVLEKLWSISLPEPGLVRVVACIIVDLFVRKSHKEKVSWFIVGIRLQDDKVVCNLTRDNLEHLQIMMRLLHYVLVVPFYPAISGYSPWMRREASKGSRCFFHVHEDGRDCRATSAMKTKRISRRTYGVVAIADKAISQD</sequence>
<dbReference type="Pfam" id="PF00651">
    <property type="entry name" value="BTB"/>
    <property type="match status" value="1"/>
</dbReference>
<organism evidence="2 3">
    <name type="scientific">Marssonina brunnea f. sp. multigermtubi (strain MB_m1)</name>
    <name type="common">Marssonina leaf spot fungus</name>
    <dbReference type="NCBI Taxonomy" id="1072389"/>
    <lineage>
        <taxon>Eukaryota</taxon>
        <taxon>Fungi</taxon>
        <taxon>Dikarya</taxon>
        <taxon>Ascomycota</taxon>
        <taxon>Pezizomycotina</taxon>
        <taxon>Leotiomycetes</taxon>
        <taxon>Helotiales</taxon>
        <taxon>Drepanopezizaceae</taxon>
        <taxon>Drepanopeziza</taxon>
    </lineage>
</organism>
<dbReference type="SMART" id="SM00225">
    <property type="entry name" value="BTB"/>
    <property type="match status" value="1"/>
</dbReference>
<feature type="domain" description="BTB" evidence="1">
    <location>
        <begin position="14"/>
        <end position="82"/>
    </location>
</feature>
<dbReference type="Gene3D" id="3.30.710.10">
    <property type="entry name" value="Potassium Channel Kv1.1, Chain A"/>
    <property type="match status" value="1"/>
</dbReference>
<reference evidence="2 3" key="1">
    <citation type="journal article" date="2012" name="BMC Genomics">
        <title>Sequencing the genome of Marssonina brunnea reveals fungus-poplar co-evolution.</title>
        <authorList>
            <person name="Zhu S."/>
            <person name="Cao Y.-Z."/>
            <person name="Jiang C."/>
            <person name="Tan B.-Y."/>
            <person name="Wang Z."/>
            <person name="Feng S."/>
            <person name="Zhang L."/>
            <person name="Su X.-H."/>
            <person name="Brejova B."/>
            <person name="Vinar T."/>
            <person name="Xu M."/>
            <person name="Wang M.-X."/>
            <person name="Zhang S.-G."/>
            <person name="Huang M.-R."/>
            <person name="Wu R."/>
            <person name="Zhou Y."/>
        </authorList>
    </citation>
    <scope>NUCLEOTIDE SEQUENCE [LARGE SCALE GENOMIC DNA]</scope>
    <source>
        <strain evidence="2 3">MB_m1</strain>
    </source>
</reference>
<dbReference type="Proteomes" id="UP000006753">
    <property type="component" value="Unassembled WGS sequence"/>
</dbReference>
<dbReference type="PANTHER" id="PTHR47843:SF2">
    <property type="entry name" value="BTB DOMAIN-CONTAINING PROTEIN"/>
    <property type="match status" value="1"/>
</dbReference>
<dbReference type="HOGENOM" id="CLU_507221_0_0_1"/>
<dbReference type="PROSITE" id="PS50097">
    <property type="entry name" value="BTB"/>
    <property type="match status" value="1"/>
</dbReference>
<dbReference type="InterPro" id="IPR000210">
    <property type="entry name" value="BTB/POZ_dom"/>
</dbReference>
<gene>
    <name evidence="2" type="ORF">MBM_04871</name>
</gene>
<dbReference type="InParanoid" id="K1XX06"/>
<evidence type="ECO:0000313" key="3">
    <source>
        <dbReference type="Proteomes" id="UP000006753"/>
    </source>
</evidence>
<dbReference type="OrthoDB" id="6359816at2759"/>
<dbReference type="EMBL" id="JH921437">
    <property type="protein sequence ID" value="EKD17294.1"/>
    <property type="molecule type" value="Genomic_DNA"/>
</dbReference>
<dbReference type="PANTHER" id="PTHR47843">
    <property type="entry name" value="BTB DOMAIN-CONTAINING PROTEIN-RELATED"/>
    <property type="match status" value="1"/>
</dbReference>
<proteinExistence type="predicted"/>
<evidence type="ECO:0000313" key="2">
    <source>
        <dbReference type="EMBL" id="EKD17294.1"/>
    </source>
</evidence>
<dbReference type="SUPFAM" id="SSF54695">
    <property type="entry name" value="POZ domain"/>
    <property type="match status" value="1"/>
</dbReference>
<name>K1XX06_MARBU</name>
<dbReference type="CDD" id="cd18186">
    <property type="entry name" value="BTB_POZ_ZBTB_KLHL-like"/>
    <property type="match status" value="1"/>
</dbReference>
<dbReference type="STRING" id="1072389.K1XX06"/>
<dbReference type="eggNOG" id="ENOG502R9DY">
    <property type="taxonomic scope" value="Eukaryota"/>
</dbReference>
<evidence type="ECO:0000259" key="1">
    <source>
        <dbReference type="PROSITE" id="PS50097"/>
    </source>
</evidence>
<protein>
    <submittedName>
        <fullName evidence="2">BTB/POZ domain containing protein</fullName>
    </submittedName>
</protein>
<dbReference type="KEGG" id="mbe:MBM_04871"/>